<evidence type="ECO:0000259" key="1">
    <source>
        <dbReference type="PROSITE" id="PS50878"/>
    </source>
</evidence>
<reference evidence="3" key="1">
    <citation type="submission" date="2025-08" db="UniProtKB">
        <authorList>
            <consortium name="RefSeq"/>
        </authorList>
    </citation>
    <scope>IDENTIFICATION</scope>
    <source>
        <tissue evidence="3">Leaves</tissue>
    </source>
</reference>
<sequence>MVVVEAMNKAGGMALLWKDELMDIGVTIGNMKEKSNKDWIEVYVATPGHSILLFDTMRNLGKRKKRFYFDKRWLKREDIGEVIRTAWEQEIDGSRMFKWEGDKNTKFFHASVQGRRRRNRLNKLQREDGTWTESEHAVSKEIAEYYRNLLNSNDVGDLTESVNHTVITLIPKVLNPTSLKQFRPISLCTTMYKVIAKILTNRLKGVLHCCICKNQSAFIPSRQILDNIMVSHEYLHYLNNKRQGKDGFMAVKLDMSKAYNRVEWSFLEAIMQKMGFHYRWRNWIMECVRSVSYSFNINGEVKEYVIPTSGIRQGDHLSPYLFLLCSEGFSNLNQQAAETRKISGMKISRHGPSITHLFFADDSLIFCKENKGQATELMRVLQVYASGSGQLINLNKSSILFSKNVRLHLKHEIYQVVEYAKCYSRQVSRLTNGGIKIKAADFWFCQIKYTTENEQVEKQVLKYSRLCKELNSLMSNYWWGEANGKNKVHWCSWRKLTQSKNMGGLGFKDLMAFNAALLGKQVWRLITQPNLLVSQVMKAKYFPRTSIFRCKVPNTASWIWRSLIGARELMEQGTRRRIGNGNNTNIWEDSWILSNINGKVTTRRHMDNGLQKVHELICQKTWNTNSVFKNFNRQDAERILAIPISLSGKEDSHFWIYGTDGNYSVNSGYKLQGSKTDMEVSPYSMERNDGATWEFLQLVDINFGCQIWKARNEMEFNGKKKQPWKTIQKAQQERLEMVELDTKESWMSTKETAALHHTSRSLTQGDQGPHQGWALRARSSGSTLVDEANALKLAMCKTATTQSREVQFQVQNPQILNHIRTN</sequence>
<dbReference type="InterPro" id="IPR043502">
    <property type="entry name" value="DNA/RNA_pol_sf"/>
</dbReference>
<protein>
    <recommendedName>
        <fullName evidence="1">Reverse transcriptase domain-containing protein</fullName>
    </recommendedName>
</protein>
<dbReference type="InterPro" id="IPR052343">
    <property type="entry name" value="Retrotransposon-Effector_Assoc"/>
</dbReference>
<dbReference type="GeneID" id="140006360"/>
<dbReference type="Proteomes" id="UP001652660">
    <property type="component" value="Chromosome 5e"/>
</dbReference>
<keyword evidence="2" id="KW-1185">Reference proteome</keyword>
<dbReference type="PANTHER" id="PTHR46890:SF48">
    <property type="entry name" value="RNA-DIRECTED DNA POLYMERASE"/>
    <property type="match status" value="1"/>
</dbReference>
<dbReference type="PANTHER" id="PTHR46890">
    <property type="entry name" value="NON-LTR RETROLELEMENT REVERSE TRANSCRIPTASE-LIKE PROTEIN-RELATED"/>
    <property type="match status" value="1"/>
</dbReference>
<evidence type="ECO:0000313" key="2">
    <source>
        <dbReference type="Proteomes" id="UP001652660"/>
    </source>
</evidence>
<proteinExistence type="predicted"/>
<name>A0ABM4UAG1_COFAR</name>
<feature type="domain" description="Reverse transcriptase" evidence="1">
    <location>
        <begin position="151"/>
        <end position="437"/>
    </location>
</feature>
<dbReference type="RefSeq" id="XP_071904274.1">
    <property type="nucleotide sequence ID" value="XM_072048173.1"/>
</dbReference>
<gene>
    <name evidence="3" type="primary">LOC140006360</name>
</gene>
<dbReference type="CDD" id="cd01650">
    <property type="entry name" value="RT_nLTR_like"/>
    <property type="match status" value="1"/>
</dbReference>
<organism evidence="2 3">
    <name type="scientific">Coffea arabica</name>
    <name type="common">Arabian coffee</name>
    <dbReference type="NCBI Taxonomy" id="13443"/>
    <lineage>
        <taxon>Eukaryota</taxon>
        <taxon>Viridiplantae</taxon>
        <taxon>Streptophyta</taxon>
        <taxon>Embryophyta</taxon>
        <taxon>Tracheophyta</taxon>
        <taxon>Spermatophyta</taxon>
        <taxon>Magnoliopsida</taxon>
        <taxon>eudicotyledons</taxon>
        <taxon>Gunneridae</taxon>
        <taxon>Pentapetalae</taxon>
        <taxon>asterids</taxon>
        <taxon>lamiids</taxon>
        <taxon>Gentianales</taxon>
        <taxon>Rubiaceae</taxon>
        <taxon>Ixoroideae</taxon>
        <taxon>Gardenieae complex</taxon>
        <taxon>Bertiereae - Coffeeae clade</taxon>
        <taxon>Coffeeae</taxon>
        <taxon>Coffea</taxon>
    </lineage>
</organism>
<dbReference type="PROSITE" id="PS50878">
    <property type="entry name" value="RT_POL"/>
    <property type="match status" value="1"/>
</dbReference>
<dbReference type="InterPro" id="IPR000477">
    <property type="entry name" value="RT_dom"/>
</dbReference>
<dbReference type="SUPFAM" id="SSF56672">
    <property type="entry name" value="DNA/RNA polymerases"/>
    <property type="match status" value="1"/>
</dbReference>
<dbReference type="Pfam" id="PF00078">
    <property type="entry name" value="RVT_1"/>
    <property type="match status" value="1"/>
</dbReference>
<accession>A0ABM4UAG1</accession>
<evidence type="ECO:0000313" key="3">
    <source>
        <dbReference type="RefSeq" id="XP_071904274.1"/>
    </source>
</evidence>